<evidence type="ECO:0000256" key="6">
    <source>
        <dbReference type="SAM" id="Phobius"/>
    </source>
</evidence>
<dbReference type="Gene3D" id="1.10.287.1260">
    <property type="match status" value="1"/>
</dbReference>
<name>A0A9X2KEJ0_9HYPH</name>
<dbReference type="EMBL" id="JALHBS010000053">
    <property type="protein sequence ID" value="MCP3055463.1"/>
    <property type="molecule type" value="Genomic_DNA"/>
</dbReference>
<evidence type="ECO:0000256" key="5">
    <source>
        <dbReference type="SAM" id="MobiDB-lite"/>
    </source>
</evidence>
<evidence type="ECO:0000256" key="3">
    <source>
        <dbReference type="ARBA" id="ARBA00022989"/>
    </source>
</evidence>
<feature type="transmembrane region" description="Helical" evidence="6">
    <location>
        <begin position="389"/>
        <end position="413"/>
    </location>
</feature>
<proteinExistence type="predicted"/>
<dbReference type="InterPro" id="IPR010920">
    <property type="entry name" value="LSM_dom_sf"/>
</dbReference>
<dbReference type="GO" id="GO:0008381">
    <property type="term" value="F:mechanosensitive monoatomic ion channel activity"/>
    <property type="evidence" value="ECO:0007669"/>
    <property type="project" value="UniProtKB-ARBA"/>
</dbReference>
<evidence type="ECO:0000313" key="10">
    <source>
        <dbReference type="Proteomes" id="UP001155220"/>
    </source>
</evidence>
<feature type="signal peptide" evidence="7">
    <location>
        <begin position="1"/>
        <end position="27"/>
    </location>
</feature>
<keyword evidence="3 6" id="KW-1133">Transmembrane helix</keyword>
<feature type="transmembrane region" description="Helical" evidence="6">
    <location>
        <begin position="305"/>
        <end position="326"/>
    </location>
</feature>
<dbReference type="PANTHER" id="PTHR30566:SF25">
    <property type="entry name" value="INNER MEMBRANE PROTEIN"/>
    <property type="match status" value="1"/>
</dbReference>
<protein>
    <submittedName>
        <fullName evidence="9">Mechanosensitive ion channel family protein</fullName>
    </submittedName>
</protein>
<sequence length="596" mass="65873">MRTRRLTIAFMALLVMLLTSLIPPEAAAQLLPGGGSAADNGGSSEPGSGSDEPSRYWWRIDALNPSLPAPPATLRRDTPRIALEGFIDAAERKDFATASQLLNFALLPEQPTPERAAELARMLYEVLNRKLWIDWAALPDRPDGVDVVAASSSPFAGEPRRAIRLGIIDLEGRPVSIWIERLKPRNGEPVWLIAGESVARTEALYLRHGPKDFERRLPEWLLQPSAFGLPLWQIVGFPLILVGGLAVGWIAFRLVGSAQRPVRNRQWLNRVVERARLPVALLASAGLIWWLTSSLLSFTGPLNTLLAPLLLGLIVIAVTLGILRVLDILLDVFASRYIEDVSEEENSEARRLLTNLSVLRRVIILVAFLVGAGALIIQLNLSQTLGVSLLASAGILTLILGFAAQTVLGNILASIQIAIAKPIRIGDAVFYEGAWGYVEEINYTYVLIRIWDERRFVVPVRYFVSNPFENWSIRNPGIVKPVELQLDYRADIAELRQVFEAMLRDDEDWDEEQEPKILVIAQDAEAMTVRFYLSAKDSSAAWNLHCRIREKLIHHIGTQSDWFLPRQRVASVGDGTDAAKAGAATQIGAEAASVEA</sequence>
<organism evidence="9 10">
    <name type="scientific">Aurantimonas marianensis</name>
    <dbReference type="NCBI Taxonomy" id="2920428"/>
    <lineage>
        <taxon>Bacteria</taxon>
        <taxon>Pseudomonadati</taxon>
        <taxon>Pseudomonadota</taxon>
        <taxon>Alphaproteobacteria</taxon>
        <taxon>Hyphomicrobiales</taxon>
        <taxon>Aurantimonadaceae</taxon>
        <taxon>Aurantimonas</taxon>
    </lineage>
</organism>
<reference evidence="9" key="1">
    <citation type="submission" date="2022-03" db="EMBL/GenBank/DDBJ databases">
        <title>Aurantimonas Liuensis sp. Nov., isolated from the hadal seawater of the Mariana Trench.</title>
        <authorList>
            <person name="Liu R."/>
        </authorList>
    </citation>
    <scope>NUCLEOTIDE SEQUENCE</scope>
    <source>
        <strain evidence="9">LRZ36</strain>
    </source>
</reference>
<accession>A0A9X2KEJ0</accession>
<keyword evidence="4 6" id="KW-0472">Membrane</keyword>
<dbReference type="RefSeq" id="WP_253964315.1">
    <property type="nucleotide sequence ID" value="NZ_JALHBS010000053.1"/>
</dbReference>
<comment type="caution">
    <text evidence="9">The sequence shown here is derived from an EMBL/GenBank/DDBJ whole genome shotgun (WGS) entry which is preliminary data.</text>
</comment>
<feature type="region of interest" description="Disordered" evidence="5">
    <location>
        <begin position="33"/>
        <end position="52"/>
    </location>
</feature>
<feature type="transmembrane region" description="Helical" evidence="6">
    <location>
        <begin position="231"/>
        <end position="256"/>
    </location>
</feature>
<dbReference type="Proteomes" id="UP001155220">
    <property type="component" value="Unassembled WGS sequence"/>
</dbReference>
<dbReference type="AlphaFoldDB" id="A0A9X2KEJ0"/>
<dbReference type="GO" id="GO:0016020">
    <property type="term" value="C:membrane"/>
    <property type="evidence" value="ECO:0007669"/>
    <property type="project" value="UniProtKB-SubCell"/>
</dbReference>
<feature type="compositionally biased region" description="Low complexity" evidence="5">
    <location>
        <begin position="37"/>
        <end position="51"/>
    </location>
</feature>
<feature type="chain" id="PRO_5040803656" evidence="7">
    <location>
        <begin position="28"/>
        <end position="596"/>
    </location>
</feature>
<feature type="transmembrane region" description="Helical" evidence="6">
    <location>
        <begin position="277"/>
        <end position="299"/>
    </location>
</feature>
<keyword evidence="2 6" id="KW-0812">Transmembrane</keyword>
<feature type="domain" description="Mechanosensitive ion channel MscS" evidence="8">
    <location>
        <begin position="407"/>
        <end position="472"/>
    </location>
</feature>
<dbReference type="PANTHER" id="PTHR30566">
    <property type="entry name" value="YNAI-RELATED MECHANOSENSITIVE ION CHANNEL"/>
    <property type="match status" value="1"/>
</dbReference>
<evidence type="ECO:0000313" key="9">
    <source>
        <dbReference type="EMBL" id="MCP3055463.1"/>
    </source>
</evidence>
<evidence type="ECO:0000256" key="2">
    <source>
        <dbReference type="ARBA" id="ARBA00022692"/>
    </source>
</evidence>
<evidence type="ECO:0000256" key="1">
    <source>
        <dbReference type="ARBA" id="ARBA00004370"/>
    </source>
</evidence>
<keyword evidence="10" id="KW-1185">Reference proteome</keyword>
<dbReference type="InterPro" id="IPR023408">
    <property type="entry name" value="MscS_beta-dom_sf"/>
</dbReference>
<dbReference type="Gene3D" id="2.30.30.60">
    <property type="match status" value="1"/>
</dbReference>
<evidence type="ECO:0000256" key="4">
    <source>
        <dbReference type="ARBA" id="ARBA00023136"/>
    </source>
</evidence>
<dbReference type="Pfam" id="PF00924">
    <property type="entry name" value="MS_channel_2nd"/>
    <property type="match status" value="1"/>
</dbReference>
<evidence type="ECO:0000256" key="7">
    <source>
        <dbReference type="SAM" id="SignalP"/>
    </source>
</evidence>
<keyword evidence="7" id="KW-0732">Signal</keyword>
<comment type="subcellular location">
    <subcellularLocation>
        <location evidence="1">Membrane</location>
    </subcellularLocation>
</comment>
<evidence type="ECO:0000259" key="8">
    <source>
        <dbReference type="Pfam" id="PF00924"/>
    </source>
</evidence>
<gene>
    <name evidence="9" type="ORF">MJ956_09935</name>
</gene>
<dbReference type="SUPFAM" id="SSF50182">
    <property type="entry name" value="Sm-like ribonucleoproteins"/>
    <property type="match status" value="1"/>
</dbReference>
<dbReference type="InterPro" id="IPR006685">
    <property type="entry name" value="MscS_channel_2nd"/>
</dbReference>
<feature type="transmembrane region" description="Helical" evidence="6">
    <location>
        <begin position="358"/>
        <end position="377"/>
    </location>
</feature>